<dbReference type="EMBL" id="MN738932">
    <property type="protein sequence ID" value="QHT32209.1"/>
    <property type="molecule type" value="Genomic_DNA"/>
</dbReference>
<sequence length="119" mass="14157">MLTFVSLPLSELVQGTKYRIEENLYGVREIIFIGMFNGYQQHNEGKYLLWKKIFYFIKNGDEEVIIPKYIEETQMDILSPFGRKYFKLISSKEKIQNEMEIRAINLILQNIIGDKTFSY</sequence>
<accession>A0A6C0EV84</accession>
<proteinExistence type="predicted"/>
<name>A0A6C0EV84_9ZZZZ</name>
<organism evidence="1">
    <name type="scientific">viral metagenome</name>
    <dbReference type="NCBI Taxonomy" id="1070528"/>
    <lineage>
        <taxon>unclassified sequences</taxon>
        <taxon>metagenomes</taxon>
        <taxon>organismal metagenomes</taxon>
    </lineage>
</organism>
<reference evidence="1" key="1">
    <citation type="journal article" date="2020" name="Nature">
        <title>Giant virus diversity and host interactions through global metagenomics.</title>
        <authorList>
            <person name="Schulz F."/>
            <person name="Roux S."/>
            <person name="Paez-Espino D."/>
            <person name="Jungbluth S."/>
            <person name="Walsh D.A."/>
            <person name="Denef V.J."/>
            <person name="McMahon K.D."/>
            <person name="Konstantinidis K.T."/>
            <person name="Eloe-Fadrosh E.A."/>
            <person name="Kyrpides N.C."/>
            <person name="Woyke T."/>
        </authorList>
    </citation>
    <scope>NUCLEOTIDE SEQUENCE</scope>
    <source>
        <strain evidence="1">GVMAG-M-3300009159-65</strain>
    </source>
</reference>
<protein>
    <submittedName>
        <fullName evidence="1">Uncharacterized protein</fullName>
    </submittedName>
</protein>
<evidence type="ECO:0000313" key="1">
    <source>
        <dbReference type="EMBL" id="QHT32209.1"/>
    </source>
</evidence>
<dbReference type="AlphaFoldDB" id="A0A6C0EV84"/>